<dbReference type="Proteomes" id="UP001139488">
    <property type="component" value="Unassembled WGS sequence"/>
</dbReference>
<sequence length="365" mass="40574">MSRTDSQVAEAVGQQRGSAHIMVVDDDPIFRNVTRTYLEAIGHTVVEAADGVEGLKALNSSVPDVVLCDLAMPLLNGIEFVEEVGLEYPDLPLIVISATGDMSDIAKALRFGVKDFLSKPIRDYQHLEHSIGKVLDDNSMDVGEKDFIDRWFRLGEMESDDEKELQWHLKFLEENPNAARELLNALLPEKDSRQGVWHCSYRLLQSADCMPLVFDYTWLMSGQLAFYLVDPSSSESGGIASTLLVRALFDDYVRRLHHNVVDLKQLADNVEKGLNCSSYARSVEAIFGVADLTEGTLSILPAGLNCRWESNDANYNISGAKRLGEGCIGNFMTKELSIDEDSKLTLSKVGTTNFCWDIKSGRLNQ</sequence>
<evidence type="ECO:0000313" key="4">
    <source>
        <dbReference type="Proteomes" id="UP001139488"/>
    </source>
</evidence>
<dbReference type="RefSeq" id="WP_244354532.1">
    <property type="nucleotide sequence ID" value="NZ_JAJNNZ010000001.1"/>
</dbReference>
<feature type="modified residue" description="4-aspartylphosphate" evidence="1">
    <location>
        <position position="69"/>
    </location>
</feature>
<organism evidence="3 4">
    <name type="scientific">Vibrio gelatinilyticus</name>
    <dbReference type="NCBI Taxonomy" id="2893468"/>
    <lineage>
        <taxon>Bacteria</taxon>
        <taxon>Pseudomonadati</taxon>
        <taxon>Pseudomonadota</taxon>
        <taxon>Gammaproteobacteria</taxon>
        <taxon>Vibrionales</taxon>
        <taxon>Vibrionaceae</taxon>
        <taxon>Vibrio</taxon>
    </lineage>
</organism>
<dbReference type="InterPro" id="IPR036457">
    <property type="entry name" value="PPM-type-like_dom_sf"/>
</dbReference>
<dbReference type="Pfam" id="PF00072">
    <property type="entry name" value="Response_reg"/>
    <property type="match status" value="1"/>
</dbReference>
<dbReference type="GO" id="GO:0000160">
    <property type="term" value="P:phosphorelay signal transduction system"/>
    <property type="evidence" value="ECO:0007669"/>
    <property type="project" value="InterPro"/>
</dbReference>
<feature type="domain" description="Response regulatory" evidence="2">
    <location>
        <begin position="20"/>
        <end position="134"/>
    </location>
</feature>
<dbReference type="InterPro" id="IPR052048">
    <property type="entry name" value="ST_Response_Regulator"/>
</dbReference>
<dbReference type="Gene3D" id="3.40.50.2300">
    <property type="match status" value="1"/>
</dbReference>
<gene>
    <name evidence="3" type="ORF">LNL84_01365</name>
</gene>
<dbReference type="EMBL" id="JAJNNZ010000001">
    <property type="protein sequence ID" value="MCJ2375479.1"/>
    <property type="molecule type" value="Genomic_DNA"/>
</dbReference>
<dbReference type="PROSITE" id="PS50110">
    <property type="entry name" value="RESPONSE_REGULATORY"/>
    <property type="match status" value="1"/>
</dbReference>
<comment type="caution">
    <text evidence="3">The sequence shown here is derived from an EMBL/GenBank/DDBJ whole genome shotgun (WGS) entry which is preliminary data.</text>
</comment>
<dbReference type="AlphaFoldDB" id="A0A9X1WEG9"/>
<name>A0A9X1WEG9_9VIBR</name>
<dbReference type="Gene3D" id="3.60.40.10">
    <property type="entry name" value="PPM-type phosphatase domain"/>
    <property type="match status" value="1"/>
</dbReference>
<dbReference type="InterPro" id="IPR011006">
    <property type="entry name" value="CheY-like_superfamily"/>
</dbReference>
<protein>
    <submittedName>
        <fullName evidence="3">Response regulator</fullName>
    </submittedName>
</protein>
<dbReference type="SMART" id="SM00448">
    <property type="entry name" value="REC"/>
    <property type="match status" value="1"/>
</dbReference>
<dbReference type="PANTHER" id="PTHR43228:SF1">
    <property type="entry name" value="TWO-COMPONENT RESPONSE REGULATOR ARR22"/>
    <property type="match status" value="1"/>
</dbReference>
<accession>A0A9X1WEG9</accession>
<dbReference type="SUPFAM" id="SSF52172">
    <property type="entry name" value="CheY-like"/>
    <property type="match status" value="1"/>
</dbReference>
<evidence type="ECO:0000259" key="2">
    <source>
        <dbReference type="PROSITE" id="PS50110"/>
    </source>
</evidence>
<keyword evidence="1" id="KW-0597">Phosphoprotein</keyword>
<evidence type="ECO:0000313" key="3">
    <source>
        <dbReference type="EMBL" id="MCJ2375479.1"/>
    </source>
</evidence>
<dbReference type="InterPro" id="IPR001789">
    <property type="entry name" value="Sig_transdc_resp-reg_receiver"/>
</dbReference>
<proteinExistence type="predicted"/>
<dbReference type="PANTHER" id="PTHR43228">
    <property type="entry name" value="TWO-COMPONENT RESPONSE REGULATOR"/>
    <property type="match status" value="1"/>
</dbReference>
<reference evidence="3" key="1">
    <citation type="submission" date="2021-11" db="EMBL/GenBank/DDBJ databases">
        <title>Vibrio ZSDE26 sp. nov. and Vibrio ZSDZ34 sp. nov., isolated from coastal seawater in Qingdao.</title>
        <authorList>
            <person name="Zhang P."/>
        </authorList>
    </citation>
    <scope>NUCLEOTIDE SEQUENCE</scope>
    <source>
        <strain evidence="3">ZSDZ34</strain>
    </source>
</reference>
<keyword evidence="4" id="KW-1185">Reference proteome</keyword>
<evidence type="ECO:0000256" key="1">
    <source>
        <dbReference type="PROSITE-ProRule" id="PRU00169"/>
    </source>
</evidence>